<proteinExistence type="predicted"/>
<dbReference type="PANTHER" id="PTHR12905">
    <property type="entry name" value="METALLOPHOSPHOESTERASE"/>
    <property type="match status" value="1"/>
</dbReference>
<dbReference type="InterPro" id="IPR051693">
    <property type="entry name" value="UPF0046_metallophosphoest"/>
</dbReference>
<dbReference type="Proteomes" id="UP001515480">
    <property type="component" value="Unassembled WGS sequence"/>
</dbReference>
<feature type="signal peptide" evidence="2">
    <location>
        <begin position="1"/>
        <end position="30"/>
    </location>
</feature>
<evidence type="ECO:0000256" key="2">
    <source>
        <dbReference type="SAM" id="SignalP"/>
    </source>
</evidence>
<dbReference type="GO" id="GO:0016787">
    <property type="term" value="F:hydrolase activity"/>
    <property type="evidence" value="ECO:0007669"/>
    <property type="project" value="InterPro"/>
</dbReference>
<keyword evidence="5" id="KW-1185">Reference proteome</keyword>
<feature type="region of interest" description="Disordered" evidence="1">
    <location>
        <begin position="324"/>
        <end position="347"/>
    </location>
</feature>
<feature type="region of interest" description="Disordered" evidence="1">
    <location>
        <begin position="394"/>
        <end position="427"/>
    </location>
</feature>
<dbReference type="CDD" id="cd07379">
    <property type="entry name" value="MPP_239FB"/>
    <property type="match status" value="1"/>
</dbReference>
<sequence>MEPRRPPPPRLRVGRHTLFLLVVAAARAAALRRGGAPPRRTPAAALASLPPDAVVIVDTDNLRGKAAFAHSHEGLIARTAAWAAANRLEGRVAMAVDHGSRTDGVAMRRLGLGLAFAGAEQTADDLIVRWLEAYARRPPPLPPLAPLPPPSPLVLVTADAALAARCRRAAPHRLSVVAPRDFLAALGCAAETAGRPARAVSAAARRGAAAVRSTRAAELLALEAEMRCRAAEVRVARLLARPCGGRKRKEWARQLRERREEVEAAVARSRGVGAPLVEEVTGGGLGDEGEAILQALIERREGREHTWDRVLLAERLRRRLAARREGRGEGGGAGEGEGGGEGRRGARTPAEDFAAWACTCAARPARSSGGGGGSVGAEARPPPVDLVDLPAQAVADSTGGEGSGEAAGLEESAAPPPARAEVRGTAGDSAVECSEHHVRLRRAVRCPTTPHRLLHRLLLLRMHAAYHSLRSPLPTPLSARQSLRITCAGKGPAVIRHLSVGARLNAPFGVAATPAGRAASRRERRRRSHAAALAALGMPLPPSALPPGRLSPPAAAAVGGARSPAAAAVRRTGGVRLVVVSDTHGFEAQMGAAPLPHGDVLVHCGDWSSHGDAEQVAAAARRFDAWLAAQPHTTILVLRGNHDPPSAEFPLSGAVYATTPTRVEVGELDFDLVPYFHQGRLGRFVPTADVLVTHEPPHGILDRCIGGKRVGSPCLRRAVRQSRAPPRLWLFGHIHEAAGAEVARFGRDAQATACVNACNANPGLAKRLVVGPLVVDLQGQWR</sequence>
<feature type="region of interest" description="Disordered" evidence="1">
    <location>
        <begin position="365"/>
        <end position="384"/>
    </location>
</feature>
<feature type="compositionally biased region" description="Gly residues" evidence="1">
    <location>
        <begin position="329"/>
        <end position="339"/>
    </location>
</feature>
<evidence type="ECO:0000313" key="4">
    <source>
        <dbReference type="EMBL" id="KAL1520102.1"/>
    </source>
</evidence>
<organism evidence="4 5">
    <name type="scientific">Prymnesium parvum</name>
    <name type="common">Toxic golden alga</name>
    <dbReference type="NCBI Taxonomy" id="97485"/>
    <lineage>
        <taxon>Eukaryota</taxon>
        <taxon>Haptista</taxon>
        <taxon>Haptophyta</taxon>
        <taxon>Prymnesiophyceae</taxon>
        <taxon>Prymnesiales</taxon>
        <taxon>Prymnesiaceae</taxon>
        <taxon>Prymnesium</taxon>
    </lineage>
</organism>
<name>A0AB34JH51_PRYPA</name>
<accession>A0AB34JH51</accession>
<dbReference type="InterPro" id="IPR029052">
    <property type="entry name" value="Metallo-depent_PP-like"/>
</dbReference>
<feature type="chain" id="PRO_5044271519" description="Calcineurin-like phosphoesterase domain-containing protein" evidence="2">
    <location>
        <begin position="31"/>
        <end position="782"/>
    </location>
</feature>
<reference evidence="4 5" key="1">
    <citation type="journal article" date="2024" name="Science">
        <title>Giant polyketide synthase enzymes in the biosynthesis of giant marine polyether toxins.</title>
        <authorList>
            <person name="Fallon T.R."/>
            <person name="Shende V.V."/>
            <person name="Wierzbicki I.H."/>
            <person name="Pendleton A.L."/>
            <person name="Watervoot N.F."/>
            <person name="Auber R.P."/>
            <person name="Gonzalez D.J."/>
            <person name="Wisecaver J.H."/>
            <person name="Moore B.S."/>
        </authorList>
    </citation>
    <scope>NUCLEOTIDE SEQUENCE [LARGE SCALE GENOMIC DNA]</scope>
    <source>
        <strain evidence="4 5">12B1</strain>
    </source>
</reference>
<dbReference type="AlphaFoldDB" id="A0AB34JH51"/>
<evidence type="ECO:0000256" key="1">
    <source>
        <dbReference type="SAM" id="MobiDB-lite"/>
    </source>
</evidence>
<keyword evidence="2" id="KW-0732">Signal</keyword>
<dbReference type="Gene3D" id="3.60.21.10">
    <property type="match status" value="2"/>
</dbReference>
<dbReference type="PANTHER" id="PTHR12905:SF0">
    <property type="entry name" value="CALCINEURIN-LIKE PHOSPHOESTERASE DOMAIN-CONTAINING PROTEIN"/>
    <property type="match status" value="1"/>
</dbReference>
<protein>
    <recommendedName>
        <fullName evidence="3">Calcineurin-like phosphoesterase domain-containing protein</fullName>
    </recommendedName>
</protein>
<dbReference type="Pfam" id="PF00149">
    <property type="entry name" value="Metallophos"/>
    <property type="match status" value="1"/>
</dbReference>
<comment type="caution">
    <text evidence="4">The sequence shown here is derived from an EMBL/GenBank/DDBJ whole genome shotgun (WGS) entry which is preliminary data.</text>
</comment>
<feature type="domain" description="Calcineurin-like phosphoesterase" evidence="3">
    <location>
        <begin position="576"/>
        <end position="736"/>
    </location>
</feature>
<gene>
    <name evidence="4" type="ORF">AB1Y20_023575</name>
</gene>
<dbReference type="InterPro" id="IPR004843">
    <property type="entry name" value="Calcineurin-like_PHP"/>
</dbReference>
<dbReference type="EMBL" id="JBGBPQ010000009">
    <property type="protein sequence ID" value="KAL1520102.1"/>
    <property type="molecule type" value="Genomic_DNA"/>
</dbReference>
<evidence type="ECO:0000313" key="5">
    <source>
        <dbReference type="Proteomes" id="UP001515480"/>
    </source>
</evidence>
<evidence type="ECO:0000259" key="3">
    <source>
        <dbReference type="Pfam" id="PF00149"/>
    </source>
</evidence>
<dbReference type="SUPFAM" id="SSF56300">
    <property type="entry name" value="Metallo-dependent phosphatases"/>
    <property type="match status" value="1"/>
</dbReference>